<comment type="pathway">
    <text evidence="1">Lipid metabolism.</text>
</comment>
<dbReference type="SUPFAM" id="SSF69593">
    <property type="entry name" value="Glycerol-3-phosphate (1)-acyltransferase"/>
    <property type="match status" value="1"/>
</dbReference>
<dbReference type="SMART" id="SM00563">
    <property type="entry name" value="PlsC"/>
    <property type="match status" value="1"/>
</dbReference>
<reference evidence="7" key="1">
    <citation type="submission" date="2024-06" db="EMBL/GenBank/DDBJ databases">
        <title>The genome sequences of Kitasatospora sp. strain HUAS MG31.</title>
        <authorList>
            <person name="Mo P."/>
        </authorList>
    </citation>
    <scope>NUCLEOTIDE SEQUENCE</scope>
    <source>
        <strain evidence="7">HUAS MG31</strain>
    </source>
</reference>
<accession>A0AAU8JSH2</accession>
<evidence type="ECO:0000259" key="6">
    <source>
        <dbReference type="SMART" id="SM00563"/>
    </source>
</evidence>
<dbReference type="PANTHER" id="PTHR10434">
    <property type="entry name" value="1-ACYL-SN-GLYCEROL-3-PHOSPHATE ACYLTRANSFERASE"/>
    <property type="match status" value="1"/>
</dbReference>
<dbReference type="KEGG" id="kcm:ABWK59_07545"/>
<dbReference type="EMBL" id="CP159872">
    <property type="protein sequence ID" value="XCM78797.1"/>
    <property type="molecule type" value="Genomic_DNA"/>
</dbReference>
<dbReference type="Pfam" id="PF01553">
    <property type="entry name" value="Acyltransferase"/>
    <property type="match status" value="1"/>
</dbReference>
<protein>
    <submittedName>
        <fullName evidence="7">Lysophospholipid acyltransferase family protein</fullName>
    </submittedName>
</protein>
<organism evidence="7">
    <name type="scientific">Kitasatospora camelliae</name>
    <dbReference type="NCBI Taxonomy" id="3156397"/>
    <lineage>
        <taxon>Bacteria</taxon>
        <taxon>Bacillati</taxon>
        <taxon>Actinomycetota</taxon>
        <taxon>Actinomycetes</taxon>
        <taxon>Kitasatosporales</taxon>
        <taxon>Streptomycetaceae</taxon>
        <taxon>Kitasatospora</taxon>
    </lineage>
</organism>
<evidence type="ECO:0000256" key="4">
    <source>
        <dbReference type="ARBA" id="ARBA00023098"/>
    </source>
</evidence>
<dbReference type="RefSeq" id="WP_354638969.1">
    <property type="nucleotide sequence ID" value="NZ_CP159872.1"/>
</dbReference>
<evidence type="ECO:0000313" key="7">
    <source>
        <dbReference type="EMBL" id="XCM78797.1"/>
    </source>
</evidence>
<evidence type="ECO:0000256" key="5">
    <source>
        <dbReference type="ARBA" id="ARBA00023315"/>
    </source>
</evidence>
<evidence type="ECO:0000256" key="2">
    <source>
        <dbReference type="ARBA" id="ARBA00022516"/>
    </source>
</evidence>
<gene>
    <name evidence="7" type="ORF">ABWK59_07545</name>
</gene>
<evidence type="ECO:0000256" key="3">
    <source>
        <dbReference type="ARBA" id="ARBA00022679"/>
    </source>
</evidence>
<keyword evidence="5 7" id="KW-0012">Acyltransferase</keyword>
<name>A0AAU8JSH2_9ACTN</name>
<feature type="domain" description="Phospholipid/glycerol acyltransferase" evidence="6">
    <location>
        <begin position="86"/>
        <end position="198"/>
    </location>
</feature>
<keyword evidence="4" id="KW-0443">Lipid metabolism</keyword>
<dbReference type="GO" id="GO:0003841">
    <property type="term" value="F:1-acylglycerol-3-phosphate O-acyltransferase activity"/>
    <property type="evidence" value="ECO:0007669"/>
    <property type="project" value="TreeGrafter"/>
</dbReference>
<keyword evidence="2" id="KW-0444">Lipid biosynthesis</keyword>
<keyword evidence="3" id="KW-0808">Transferase</keyword>
<dbReference type="CDD" id="cd07989">
    <property type="entry name" value="LPLAT_AGPAT-like"/>
    <property type="match status" value="1"/>
</dbReference>
<dbReference type="GO" id="GO:0006654">
    <property type="term" value="P:phosphatidic acid biosynthetic process"/>
    <property type="evidence" value="ECO:0007669"/>
    <property type="project" value="TreeGrafter"/>
</dbReference>
<dbReference type="PANTHER" id="PTHR10434:SF64">
    <property type="entry name" value="1-ACYL-SN-GLYCEROL-3-PHOSPHATE ACYLTRANSFERASE-RELATED"/>
    <property type="match status" value="1"/>
</dbReference>
<dbReference type="InterPro" id="IPR002123">
    <property type="entry name" value="Plipid/glycerol_acylTrfase"/>
</dbReference>
<evidence type="ECO:0000256" key="1">
    <source>
        <dbReference type="ARBA" id="ARBA00005189"/>
    </source>
</evidence>
<dbReference type="AlphaFoldDB" id="A0AAU8JSH2"/>
<sequence>MNPWAVDAGCAPRCAAHPVPRVPAVRALGRCAALARTLAGGLAEGERIGDPVHLRARARGVLDALGIRLETGPEPLSLPNPHGAGTLVVANHISWLDVIALLAVEPVTPLAKREVGGWPVVGTLARRMGTRFIDREGFRQLPEVVAELSEVLRSGQSVTVFPQATTWCTPTGGRFRRAVFQAAIDAGAPVRPVTVDYRQEGLPTAVAAFLGDEGFATSLRRVAAARGLTVRVAVHPPLRGTDRRELAAEARASVCGTRLPVHA</sequence>
<proteinExistence type="predicted"/>